<keyword evidence="1" id="KW-0378">Hydrolase</keyword>
<dbReference type="Pfam" id="PF20434">
    <property type="entry name" value="BD-FAE"/>
    <property type="match status" value="1"/>
</dbReference>
<name>A0A381V9Y6_9ZZZZ</name>
<dbReference type="InterPro" id="IPR019826">
    <property type="entry name" value="Carboxylesterase_B_AS"/>
</dbReference>
<feature type="non-terminal residue" evidence="4">
    <location>
        <position position="1"/>
    </location>
</feature>
<dbReference type="EMBL" id="UINC01008251">
    <property type="protein sequence ID" value="SVA37170.1"/>
    <property type="molecule type" value="Genomic_DNA"/>
</dbReference>
<dbReference type="PROSITE" id="PS00122">
    <property type="entry name" value="CARBOXYLESTERASE_B_1"/>
    <property type="match status" value="1"/>
</dbReference>
<protein>
    <recommendedName>
        <fullName evidence="3">BD-FAE-like domain-containing protein</fullName>
    </recommendedName>
</protein>
<dbReference type="PANTHER" id="PTHR48081:SF33">
    <property type="entry name" value="KYNURENINE FORMAMIDASE"/>
    <property type="match status" value="1"/>
</dbReference>
<evidence type="ECO:0000256" key="1">
    <source>
        <dbReference type="ARBA" id="ARBA00022801"/>
    </source>
</evidence>
<evidence type="ECO:0000256" key="2">
    <source>
        <dbReference type="SAM" id="MobiDB-lite"/>
    </source>
</evidence>
<feature type="region of interest" description="Disordered" evidence="2">
    <location>
        <begin position="1"/>
        <end position="23"/>
    </location>
</feature>
<dbReference type="AlphaFoldDB" id="A0A381V9Y6"/>
<proteinExistence type="predicted"/>
<dbReference type="InterPro" id="IPR049492">
    <property type="entry name" value="BD-FAE-like_dom"/>
</dbReference>
<reference evidence="4" key="1">
    <citation type="submission" date="2018-05" db="EMBL/GenBank/DDBJ databases">
        <authorList>
            <person name="Lanie J.A."/>
            <person name="Ng W.-L."/>
            <person name="Kazmierczak K.M."/>
            <person name="Andrzejewski T.M."/>
            <person name="Davidsen T.M."/>
            <person name="Wayne K.J."/>
            <person name="Tettelin H."/>
            <person name="Glass J.I."/>
            <person name="Rusch D."/>
            <person name="Podicherti R."/>
            <person name="Tsui H.-C.T."/>
            <person name="Winkler M.E."/>
        </authorList>
    </citation>
    <scope>NUCLEOTIDE SEQUENCE</scope>
</reference>
<dbReference type="SUPFAM" id="SSF53474">
    <property type="entry name" value="alpha/beta-Hydrolases"/>
    <property type="match status" value="1"/>
</dbReference>
<evidence type="ECO:0000259" key="3">
    <source>
        <dbReference type="Pfam" id="PF20434"/>
    </source>
</evidence>
<dbReference type="InterPro" id="IPR050300">
    <property type="entry name" value="GDXG_lipolytic_enzyme"/>
</dbReference>
<gene>
    <name evidence="4" type="ORF">METZ01_LOCUS90024</name>
</gene>
<dbReference type="PANTHER" id="PTHR48081">
    <property type="entry name" value="AB HYDROLASE SUPERFAMILY PROTEIN C4A8.06C"/>
    <property type="match status" value="1"/>
</dbReference>
<evidence type="ECO:0000313" key="4">
    <source>
        <dbReference type="EMBL" id="SVA37170.1"/>
    </source>
</evidence>
<accession>A0A381V9Y6</accession>
<sequence length="324" mass="35707">VQATNWQSNDKPHKGGEKVSPSWGVEHGVRSVSEALFLHYDRAALDAEYDNRAKVTGAEDYIARWKARSKEARSELDCNLDLAYGSSNAETLDFFPSNTPGKSPINIFYHGGYWRALHKDDFSYVASAVHEAGAATVVVNYALVPEVSFDELVRQCRAALAWVWRNADRFGGDREKIFVSGHSAGGHLVAMMMATDWPAFDVGLPAQPICGGCGISGLYDLEPIRLCFLNEDLNLSEEDAIRNSPTKQRRTCLSPLLLPVGAWEGPEYLRQSNGLADAWFHSGEAPKVLVMPGHNHFSIATQLDDSESKLSQAIQHQMNLSPST</sequence>
<feature type="domain" description="BD-FAE-like" evidence="3">
    <location>
        <begin position="94"/>
        <end position="194"/>
    </location>
</feature>
<dbReference type="InterPro" id="IPR029058">
    <property type="entry name" value="AB_hydrolase_fold"/>
</dbReference>
<organism evidence="4">
    <name type="scientific">marine metagenome</name>
    <dbReference type="NCBI Taxonomy" id="408172"/>
    <lineage>
        <taxon>unclassified sequences</taxon>
        <taxon>metagenomes</taxon>
        <taxon>ecological metagenomes</taxon>
    </lineage>
</organism>
<dbReference type="GO" id="GO:0016787">
    <property type="term" value="F:hydrolase activity"/>
    <property type="evidence" value="ECO:0007669"/>
    <property type="project" value="UniProtKB-KW"/>
</dbReference>
<dbReference type="Gene3D" id="3.40.50.1820">
    <property type="entry name" value="alpha/beta hydrolase"/>
    <property type="match status" value="1"/>
</dbReference>